<feature type="binding site" evidence="6">
    <location>
        <position position="411"/>
    </location>
    <ligand>
        <name>[4Fe-4S] cluster</name>
        <dbReference type="ChEBI" id="CHEBI:49883"/>
        <note>4Fe-4S-S-AdoMet</note>
    </ligand>
</feature>
<proteinExistence type="inferred from homology"/>
<keyword evidence="4 6" id="KW-0408">Iron</keyword>
<dbReference type="InterPro" id="IPR022946">
    <property type="entry name" value="UPF0313"/>
</dbReference>
<evidence type="ECO:0000313" key="10">
    <source>
        <dbReference type="Proteomes" id="UP000612361"/>
    </source>
</evidence>
<comment type="cofactor">
    <cofactor evidence="6">
        <name>[4Fe-4S] cluster</name>
        <dbReference type="ChEBI" id="CHEBI:49883"/>
    </cofactor>
    <text evidence="6">Binds 1 [4Fe-4S] cluster. The cluster is coordinated with 3 cysteines and an exchangeable S-adenosyl-L-methionine.</text>
</comment>
<dbReference type="Gene3D" id="3.80.30.20">
    <property type="entry name" value="tm_1862 like domain"/>
    <property type="match status" value="1"/>
</dbReference>
<dbReference type="GO" id="GO:0005506">
    <property type="term" value="F:iron ion binding"/>
    <property type="evidence" value="ECO:0007669"/>
    <property type="project" value="UniProtKB-UniRule"/>
</dbReference>
<dbReference type="InterPro" id="IPR013704">
    <property type="entry name" value="UPF0313_N"/>
</dbReference>
<dbReference type="SFLD" id="SFLDS00029">
    <property type="entry name" value="Radical_SAM"/>
    <property type="match status" value="1"/>
</dbReference>
<keyword evidence="1 6" id="KW-0004">4Fe-4S</keyword>
<dbReference type="GO" id="GO:0003824">
    <property type="term" value="F:catalytic activity"/>
    <property type="evidence" value="ECO:0007669"/>
    <property type="project" value="InterPro"/>
</dbReference>
<evidence type="ECO:0000256" key="5">
    <source>
        <dbReference type="ARBA" id="ARBA00023014"/>
    </source>
</evidence>
<keyword evidence="10" id="KW-1185">Reference proteome</keyword>
<dbReference type="Proteomes" id="UP000612361">
    <property type="component" value="Unassembled WGS sequence"/>
</dbReference>
<dbReference type="EMBL" id="JACOGG010000007">
    <property type="protein sequence ID" value="MBC3935440.1"/>
    <property type="molecule type" value="Genomic_DNA"/>
</dbReference>
<dbReference type="Pfam" id="PF11842">
    <property type="entry name" value="DUF3362"/>
    <property type="match status" value="1"/>
</dbReference>
<sequence>MNAQPKNLFSFPRYRADVGAGRTAPFLPMSRAEMDALGWDSCDVILVTGDAYIDHPSFGMALIGRLLEHHGFRVGIISQPDWHSAESFRVLGKPNLYFGVTAGNMDSMVNKYTADRKIRSEDAYTPNGEKEKRPDRALTVYAQRAREAYPDANIVVGSIEASLRRIAHYDYWSDKVRRSVLPDSKADILLFGNAERALIDLSHRLAAGEPIKQIRDLRGTAFMVPRGWLPDEEWTEIQSVKIDKPGKVDAHTDPYAMTPEKDAKCKTEGGAPDSGTSTASTAAAEAKPDVVQQQTIRIMSREERQLMLKNRHHKSVIRLPSFEEVKDDPVMYAHASRVFHLEANPGNAKALVQAHDGRDVWLNPPPLPLAMDEMDGVYDRTYARAPHPSYGNARIPAWEMIRFSVNIMRGCFGGCTFCSITEHEGRIIQSRSEPSILREIEEIRDKVKGFTGTISDLGGPTANMYRLACKDKKIEESCRRLSCVYPGICSNLGTDHSKLISIYRKARALPGIKKILISSGLRYDLAVRSPEYVKELVTHHVGGLLKIAPEHTEQNTLSKMMKPGIGTYDEFKEMFDRYSREAGKEQYLIPYFIAAHPGTTDEDMVNLALWLKEKDFKLDQVQTFMPTPMALATTMYHTRKNPLKKISDESEVVETARSGKVRKFHKALLRYHAPENWEVLHEGLLRMGRRDLIGNGPRHLIPSRQPAVALTVENSGVLNGRRVAAPKINTFGKKPASRTATASTKPAPPASRNGLSYNSAKPKAKPAQAAGAHKSGRRG</sequence>
<feature type="binding site" evidence="6">
    <location>
        <position position="418"/>
    </location>
    <ligand>
        <name>[4Fe-4S] cluster</name>
        <dbReference type="ChEBI" id="CHEBI:49883"/>
        <note>4Fe-4S-S-AdoMet</note>
    </ligand>
</feature>
<keyword evidence="2 6" id="KW-0949">S-adenosyl-L-methionine</keyword>
<evidence type="ECO:0000256" key="7">
    <source>
        <dbReference type="SAM" id="MobiDB-lite"/>
    </source>
</evidence>
<evidence type="ECO:0000256" key="3">
    <source>
        <dbReference type="ARBA" id="ARBA00022723"/>
    </source>
</evidence>
<dbReference type="HAMAP" id="MF_01251">
    <property type="entry name" value="UPF0313"/>
    <property type="match status" value="1"/>
</dbReference>
<dbReference type="SUPFAM" id="SSF102114">
    <property type="entry name" value="Radical SAM enzymes"/>
    <property type="match status" value="1"/>
</dbReference>
<dbReference type="SFLD" id="SFLDG01082">
    <property type="entry name" value="B12-binding_domain_containing"/>
    <property type="match status" value="1"/>
</dbReference>
<dbReference type="GO" id="GO:0051539">
    <property type="term" value="F:4 iron, 4 sulfur cluster binding"/>
    <property type="evidence" value="ECO:0007669"/>
    <property type="project" value="UniProtKB-KW"/>
</dbReference>
<dbReference type="Pfam" id="PF04055">
    <property type="entry name" value="Radical_SAM"/>
    <property type="match status" value="1"/>
</dbReference>
<dbReference type="InterPro" id="IPR007197">
    <property type="entry name" value="rSAM"/>
</dbReference>
<comment type="similarity">
    <text evidence="6">Belongs to the UPF0313 family.</text>
</comment>
<organism evidence="9 10">
    <name type="scientific">Undibacterium rugosum</name>
    <dbReference type="NCBI Taxonomy" id="2762291"/>
    <lineage>
        <taxon>Bacteria</taxon>
        <taxon>Pseudomonadati</taxon>
        <taxon>Pseudomonadota</taxon>
        <taxon>Betaproteobacteria</taxon>
        <taxon>Burkholderiales</taxon>
        <taxon>Oxalobacteraceae</taxon>
        <taxon>Undibacterium</taxon>
    </lineage>
</organism>
<dbReference type="PROSITE" id="PS01278">
    <property type="entry name" value="MTTASE_RADICAL"/>
    <property type="match status" value="1"/>
</dbReference>
<dbReference type="PANTHER" id="PTHR32331:SF0">
    <property type="entry name" value="UPF0313 PROTEIN YGIQ"/>
    <property type="match status" value="1"/>
</dbReference>
<reference evidence="9" key="1">
    <citation type="submission" date="2020-08" db="EMBL/GenBank/DDBJ databases">
        <title>Novel species isolated from subtropical streams in China.</title>
        <authorList>
            <person name="Lu H."/>
        </authorList>
    </citation>
    <scope>NUCLEOTIDE SEQUENCE</scope>
    <source>
        <strain evidence="9">CY7W</strain>
    </source>
</reference>
<gene>
    <name evidence="9" type="ORF">H8K47_08710</name>
</gene>
<feature type="compositionally biased region" description="Low complexity" evidence="7">
    <location>
        <begin position="733"/>
        <end position="745"/>
    </location>
</feature>
<evidence type="ECO:0000256" key="2">
    <source>
        <dbReference type="ARBA" id="ARBA00022691"/>
    </source>
</evidence>
<dbReference type="Pfam" id="PF08497">
    <property type="entry name" value="Radical_SAM_N"/>
    <property type="match status" value="1"/>
</dbReference>
<dbReference type="InterPro" id="IPR024560">
    <property type="entry name" value="UPF0313_C"/>
</dbReference>
<keyword evidence="5 6" id="KW-0411">Iron-sulfur</keyword>
<feature type="binding site" evidence="6">
    <location>
        <position position="415"/>
    </location>
    <ligand>
        <name>[4Fe-4S] cluster</name>
        <dbReference type="ChEBI" id="CHEBI:49883"/>
        <note>4Fe-4S-S-AdoMet</note>
    </ligand>
</feature>
<evidence type="ECO:0000259" key="8">
    <source>
        <dbReference type="PROSITE" id="PS51918"/>
    </source>
</evidence>
<dbReference type="InterPro" id="IPR020612">
    <property type="entry name" value="Methylthiotransferase_CS"/>
</dbReference>
<feature type="region of interest" description="Disordered" evidence="7">
    <location>
        <begin position="246"/>
        <end position="288"/>
    </location>
</feature>
<protein>
    <submittedName>
        <fullName evidence="9">YgiQ family radical SAM protein</fullName>
    </submittedName>
</protein>
<evidence type="ECO:0000313" key="9">
    <source>
        <dbReference type="EMBL" id="MBC3935440.1"/>
    </source>
</evidence>
<evidence type="ECO:0000256" key="4">
    <source>
        <dbReference type="ARBA" id="ARBA00023004"/>
    </source>
</evidence>
<evidence type="ECO:0000256" key="1">
    <source>
        <dbReference type="ARBA" id="ARBA00022485"/>
    </source>
</evidence>
<dbReference type="InterPro" id="IPR058240">
    <property type="entry name" value="rSAM_sf"/>
</dbReference>
<dbReference type="SFLD" id="SFLDG01069">
    <property type="entry name" value="UPF0313"/>
    <property type="match status" value="1"/>
</dbReference>
<dbReference type="AlphaFoldDB" id="A0A923I316"/>
<dbReference type="PROSITE" id="PS51918">
    <property type="entry name" value="RADICAL_SAM"/>
    <property type="match status" value="1"/>
</dbReference>
<feature type="region of interest" description="Disordered" evidence="7">
    <location>
        <begin position="729"/>
        <end position="779"/>
    </location>
</feature>
<dbReference type="InterPro" id="IPR006638">
    <property type="entry name" value="Elp3/MiaA/NifB-like_rSAM"/>
</dbReference>
<dbReference type="InterPro" id="IPR023404">
    <property type="entry name" value="rSAM_horseshoe"/>
</dbReference>
<comment type="caution">
    <text evidence="9">The sequence shown here is derived from an EMBL/GenBank/DDBJ whole genome shotgun (WGS) entry which is preliminary data.</text>
</comment>
<feature type="domain" description="Radical SAM core" evidence="8">
    <location>
        <begin position="397"/>
        <end position="672"/>
    </location>
</feature>
<accession>A0A923I316</accession>
<dbReference type="SMART" id="SM00729">
    <property type="entry name" value="Elp3"/>
    <property type="match status" value="1"/>
</dbReference>
<evidence type="ECO:0000256" key="6">
    <source>
        <dbReference type="HAMAP-Rule" id="MF_01251"/>
    </source>
</evidence>
<dbReference type="PANTHER" id="PTHR32331">
    <property type="entry name" value="UPF0313 PROTEIN YGIQ"/>
    <property type="match status" value="1"/>
</dbReference>
<dbReference type="NCBIfam" id="TIGR03904">
    <property type="entry name" value="SAM_YgiQ"/>
    <property type="match status" value="1"/>
</dbReference>
<name>A0A923I316_9BURK</name>
<keyword evidence="3 6" id="KW-0479">Metal-binding</keyword>
<feature type="compositionally biased region" description="Low complexity" evidence="7">
    <location>
        <begin position="269"/>
        <end position="285"/>
    </location>
</feature>